<dbReference type="PANTHER" id="PTHR33284:SF1">
    <property type="entry name" value="RIBOSOMAL PROTEIN L25_GLN-TRNA SYNTHETASE, ANTI-CODON-BINDING DOMAIN-CONTAINING PROTEIN"/>
    <property type="match status" value="1"/>
</dbReference>
<keyword evidence="3" id="KW-0689">Ribosomal protein</keyword>
<dbReference type="Gene3D" id="2.40.240.10">
    <property type="entry name" value="Ribosomal Protein L25, Chain P"/>
    <property type="match status" value="1"/>
</dbReference>
<gene>
    <name evidence="6" type="ORF">SEMRO_216_G089360.1</name>
</gene>
<dbReference type="AlphaFoldDB" id="A0A9N8DQT5"/>
<accession>A0A9N8DQT5</accession>
<dbReference type="GO" id="GO:0022625">
    <property type="term" value="C:cytosolic large ribosomal subunit"/>
    <property type="evidence" value="ECO:0007669"/>
    <property type="project" value="TreeGrafter"/>
</dbReference>
<dbReference type="InterPro" id="IPR020056">
    <property type="entry name" value="Rbsml_bL25/Gln-tRNA_synth_N"/>
</dbReference>
<dbReference type="InterPro" id="IPR029751">
    <property type="entry name" value="Ribosomal_L25_dom"/>
</dbReference>
<reference evidence="6" key="1">
    <citation type="submission" date="2020-06" db="EMBL/GenBank/DDBJ databases">
        <authorList>
            <consortium name="Plant Systems Biology data submission"/>
        </authorList>
    </citation>
    <scope>NUCLEOTIDE SEQUENCE</scope>
    <source>
        <strain evidence="6">D6</strain>
    </source>
</reference>
<dbReference type="InterPro" id="IPR020057">
    <property type="entry name" value="Ribosomal_bL25_b-dom"/>
</dbReference>
<dbReference type="InterPro" id="IPR020930">
    <property type="entry name" value="Ribosomal_uL5_bac-type"/>
</dbReference>
<dbReference type="CDD" id="cd00495">
    <property type="entry name" value="Ribosomal_L25_TL5_CTC"/>
    <property type="match status" value="1"/>
</dbReference>
<dbReference type="InterPro" id="IPR037121">
    <property type="entry name" value="Ribosomal_bL25_C"/>
</dbReference>
<evidence type="ECO:0000313" key="6">
    <source>
        <dbReference type="EMBL" id="CAB9505010.1"/>
    </source>
</evidence>
<feature type="domain" description="Large ribosomal subunit protein bL25 beta" evidence="5">
    <location>
        <begin position="224"/>
        <end position="294"/>
    </location>
</feature>
<dbReference type="InterPro" id="IPR011035">
    <property type="entry name" value="Ribosomal_bL25/Gln-tRNA_synth"/>
</dbReference>
<evidence type="ECO:0000313" key="7">
    <source>
        <dbReference type="Proteomes" id="UP001153069"/>
    </source>
</evidence>
<sequence>MASRLSRSLVASLQQQQYSRQLLIPRFFSGNNSSSNIPNLDNLVSGVTSEMVANDPVLMDYMKSNFPEYFEDNNNRKEEEIATVVTNWGERRRAIPKPILNIRSIPTLLRCPETEEGSNRCFPMREREGLIPGVIYGSNPTIGAKERIFVKTPRSIIQSEMDRFHHLAFVGRVYDLTVYETPEQFDQEQGGTVHRVVPRSVQLHPVNDMVYCCNFLRYYPGRPIKVPVTLVNEEESPALKRDGFLIPINKTVEVVVDEGVAIPEVLEVECSGLQFKQVIRLDRVMFPEGVRPSEKVLKHKDFMIGPIHGGRGGGADLTEGEGDEE</sequence>
<dbReference type="Pfam" id="PF14693">
    <property type="entry name" value="Ribosomal_TL5_C"/>
    <property type="match status" value="1"/>
</dbReference>
<dbReference type="SUPFAM" id="SSF50715">
    <property type="entry name" value="Ribosomal protein L25-like"/>
    <property type="match status" value="1"/>
</dbReference>
<dbReference type="Proteomes" id="UP001153069">
    <property type="component" value="Unassembled WGS sequence"/>
</dbReference>
<dbReference type="PANTHER" id="PTHR33284">
    <property type="entry name" value="RIBOSOMAL PROTEIN L25/GLN-TRNA SYNTHETASE, ANTI-CODON-BINDING DOMAIN-CONTAINING PROTEIN"/>
    <property type="match status" value="1"/>
</dbReference>
<evidence type="ECO:0000256" key="3">
    <source>
        <dbReference type="ARBA" id="ARBA00022980"/>
    </source>
</evidence>
<dbReference type="GO" id="GO:0006412">
    <property type="term" value="P:translation"/>
    <property type="evidence" value="ECO:0007669"/>
    <property type="project" value="InterPro"/>
</dbReference>
<dbReference type="OrthoDB" id="193674at2759"/>
<dbReference type="GO" id="GO:0003735">
    <property type="term" value="F:structural constituent of ribosome"/>
    <property type="evidence" value="ECO:0007669"/>
    <property type="project" value="InterPro"/>
</dbReference>
<proteinExistence type="predicted"/>
<keyword evidence="4" id="KW-0687">Ribonucleoprotein</keyword>
<dbReference type="Gene3D" id="2.170.120.20">
    <property type="entry name" value="Ribosomal protein L25, beta domain"/>
    <property type="match status" value="1"/>
</dbReference>
<dbReference type="GO" id="GO:0008097">
    <property type="term" value="F:5S rRNA binding"/>
    <property type="evidence" value="ECO:0007669"/>
    <property type="project" value="TreeGrafter"/>
</dbReference>
<protein>
    <submittedName>
        <fullName evidence="6">Protein L25</fullName>
    </submittedName>
</protein>
<evidence type="ECO:0000259" key="5">
    <source>
        <dbReference type="Pfam" id="PF14693"/>
    </source>
</evidence>
<dbReference type="EMBL" id="CAICTM010000215">
    <property type="protein sequence ID" value="CAB9505010.1"/>
    <property type="molecule type" value="Genomic_DNA"/>
</dbReference>
<comment type="caution">
    <text evidence="6">The sequence shown here is derived from an EMBL/GenBank/DDBJ whole genome shotgun (WGS) entry which is preliminary data.</text>
</comment>
<keyword evidence="7" id="KW-1185">Reference proteome</keyword>
<evidence type="ECO:0000256" key="4">
    <source>
        <dbReference type="ARBA" id="ARBA00023274"/>
    </source>
</evidence>
<keyword evidence="1" id="KW-0699">rRNA-binding</keyword>
<keyword evidence="2" id="KW-0694">RNA-binding</keyword>
<organism evidence="6 7">
    <name type="scientific">Seminavis robusta</name>
    <dbReference type="NCBI Taxonomy" id="568900"/>
    <lineage>
        <taxon>Eukaryota</taxon>
        <taxon>Sar</taxon>
        <taxon>Stramenopiles</taxon>
        <taxon>Ochrophyta</taxon>
        <taxon>Bacillariophyta</taxon>
        <taxon>Bacillariophyceae</taxon>
        <taxon>Bacillariophycidae</taxon>
        <taxon>Naviculales</taxon>
        <taxon>Naviculaceae</taxon>
        <taxon>Seminavis</taxon>
    </lineage>
</organism>
<evidence type="ECO:0000256" key="2">
    <source>
        <dbReference type="ARBA" id="ARBA00022884"/>
    </source>
</evidence>
<name>A0A9N8DQT5_9STRA</name>
<evidence type="ECO:0000256" key="1">
    <source>
        <dbReference type="ARBA" id="ARBA00022730"/>
    </source>
</evidence>